<dbReference type="PANTHER" id="PTHR40446">
    <property type="entry name" value="N-ACETYLGLUCOSAMINE-1-PHOSPHODIESTER ALPHA-N-ACETYLGLUCOSAMINIDASE"/>
    <property type="match status" value="1"/>
</dbReference>
<evidence type="ECO:0000259" key="4">
    <source>
        <dbReference type="Pfam" id="PF11741"/>
    </source>
</evidence>
<evidence type="ECO:0000256" key="1">
    <source>
        <dbReference type="SAM" id="MobiDB-lite"/>
    </source>
</evidence>
<dbReference type="Gene3D" id="2.60.40.3500">
    <property type="match status" value="1"/>
</dbReference>
<feature type="signal peptide" evidence="2">
    <location>
        <begin position="1"/>
        <end position="24"/>
    </location>
</feature>
<reference evidence="5 6" key="1">
    <citation type="submission" date="2023-04" db="EMBL/GenBank/DDBJ databases">
        <title>Genome Sequence of Selenomonas sputigena ATCC 33150.</title>
        <authorList>
            <person name="Miller D.P."/>
            <person name="Anvari S."/>
            <person name="Polson S.W."/>
            <person name="Macdonald M."/>
            <person name="Mcdowell J.V."/>
        </authorList>
    </citation>
    <scope>NUCLEOTIDE SEQUENCE [LARGE SCALE GENOMIC DNA]</scope>
    <source>
        <strain evidence="5 6">ATCC 33150</strain>
    </source>
</reference>
<protein>
    <submittedName>
        <fullName evidence="5">Phosphodiester glycosidase family protein</fullName>
    </submittedName>
</protein>
<dbReference type="InterPro" id="IPR021731">
    <property type="entry name" value="AMIN_dom"/>
</dbReference>
<keyword evidence="2" id="KW-0732">Signal</keyword>
<feature type="region of interest" description="Disordered" evidence="1">
    <location>
        <begin position="33"/>
        <end position="53"/>
    </location>
</feature>
<dbReference type="PANTHER" id="PTHR40446:SF2">
    <property type="entry name" value="N-ACETYLGLUCOSAMINE-1-PHOSPHODIESTER ALPHA-N-ACETYLGLUCOSAMINIDASE"/>
    <property type="match status" value="1"/>
</dbReference>
<dbReference type="RefSeq" id="WP_368846476.1">
    <property type="nucleotide sequence ID" value="NZ_CP194411.1"/>
</dbReference>
<name>A0ABV3X3I2_9FIRM</name>
<gene>
    <name evidence="5" type="ORF">QCO44_03725</name>
</gene>
<sequence length="494" mass="52350">MMRNMALGIAFALAVTGFCGEAGASSLRIAQPTQTVQPEQGNKAAQKVQPRGGVRTAVQPTLQGVRFGSGAENERIVFDLTSLPQYTVQTENDGQRIVLLLTGAVNRAAQPSISGDMVDSVNIASVPQGLKITIELEAPASYKVNTLANPPRLFVDVQKEYERIEEEQRAPGLKLLTLKRLDQRGRLTGWVVEADPAMYRAVPVLAKGAIAGRASVSAMSDAANAAAAINASYFAPSGEIIGLLKIEGTIVGTTYFRRSAVGFMADGRTFFGPVDYMGRVTLGRVSQPVGGVDAERGADSLVLYNKYYSRTTRTNEYGLEYVVQNGRVSAISPSNTLIPENGVVVSVHGKVKDAFSGVKVGDSARIEENIGSPWGEIPTIVGAGPTLVKNGEVHVTAEEEQFPPDIAQGRAPRTAFGVMKDGHYLLAVVDGRQAHSIGCTLREMAEFMLQFGAVEAINFDGGGSSELVVGGRIENSPSDGAERPVGSALALVGR</sequence>
<dbReference type="InterPro" id="IPR018711">
    <property type="entry name" value="NAGPA"/>
</dbReference>
<dbReference type="EMBL" id="JARVLH010000002">
    <property type="protein sequence ID" value="MEX5284752.1"/>
    <property type="molecule type" value="Genomic_DNA"/>
</dbReference>
<evidence type="ECO:0000256" key="2">
    <source>
        <dbReference type="SAM" id="SignalP"/>
    </source>
</evidence>
<accession>A0ABV3X3I2</accession>
<evidence type="ECO:0000313" key="6">
    <source>
        <dbReference type="Proteomes" id="UP001559623"/>
    </source>
</evidence>
<keyword evidence="5" id="KW-0326">Glycosidase</keyword>
<feature type="domain" description="Phosphodiester glycosidase" evidence="3">
    <location>
        <begin position="318"/>
        <end position="491"/>
    </location>
</feature>
<feature type="domain" description="AMIN" evidence="4">
    <location>
        <begin position="65"/>
        <end position="137"/>
    </location>
</feature>
<evidence type="ECO:0000259" key="3">
    <source>
        <dbReference type="Pfam" id="PF09992"/>
    </source>
</evidence>
<organism evidence="5 6">
    <name type="scientific">Selenomonas sputigena</name>
    <dbReference type="NCBI Taxonomy" id="69823"/>
    <lineage>
        <taxon>Bacteria</taxon>
        <taxon>Bacillati</taxon>
        <taxon>Bacillota</taxon>
        <taxon>Negativicutes</taxon>
        <taxon>Selenomonadales</taxon>
        <taxon>Selenomonadaceae</taxon>
        <taxon>Selenomonas</taxon>
    </lineage>
</organism>
<dbReference type="Proteomes" id="UP001559623">
    <property type="component" value="Unassembled WGS sequence"/>
</dbReference>
<keyword evidence="5" id="KW-0378">Hydrolase</keyword>
<dbReference type="Pfam" id="PF09992">
    <property type="entry name" value="NAGPA"/>
    <property type="match status" value="1"/>
</dbReference>
<evidence type="ECO:0000313" key="5">
    <source>
        <dbReference type="EMBL" id="MEX5284752.1"/>
    </source>
</evidence>
<comment type="caution">
    <text evidence="5">The sequence shown here is derived from an EMBL/GenBank/DDBJ whole genome shotgun (WGS) entry which is preliminary data.</text>
</comment>
<dbReference type="GO" id="GO:0016798">
    <property type="term" value="F:hydrolase activity, acting on glycosyl bonds"/>
    <property type="evidence" value="ECO:0007669"/>
    <property type="project" value="UniProtKB-KW"/>
</dbReference>
<keyword evidence="6" id="KW-1185">Reference proteome</keyword>
<feature type="chain" id="PRO_5045611547" evidence="2">
    <location>
        <begin position="25"/>
        <end position="494"/>
    </location>
</feature>
<dbReference type="Pfam" id="PF11741">
    <property type="entry name" value="AMIN"/>
    <property type="match status" value="1"/>
</dbReference>
<proteinExistence type="predicted"/>